<evidence type="ECO:0008006" key="3">
    <source>
        <dbReference type="Google" id="ProtNLM"/>
    </source>
</evidence>
<name>A0ABR8FWF0_9NOSO</name>
<proteinExistence type="predicted"/>
<comment type="caution">
    <text evidence="1">The sequence shown here is derived from an EMBL/GenBank/DDBJ whole genome shotgun (WGS) entry which is preliminary data.</text>
</comment>
<dbReference type="Proteomes" id="UP000603457">
    <property type="component" value="Unassembled WGS sequence"/>
</dbReference>
<evidence type="ECO:0000313" key="1">
    <source>
        <dbReference type="EMBL" id="MBD2595046.1"/>
    </source>
</evidence>
<dbReference type="EMBL" id="JACJTB010000012">
    <property type="protein sequence ID" value="MBD2595046.1"/>
    <property type="molecule type" value="Genomic_DNA"/>
</dbReference>
<keyword evidence="2" id="KW-1185">Reference proteome</keyword>
<organism evidence="1 2">
    <name type="scientific">Nostoc spongiaeforme FACHB-130</name>
    <dbReference type="NCBI Taxonomy" id="1357510"/>
    <lineage>
        <taxon>Bacteria</taxon>
        <taxon>Bacillati</taxon>
        <taxon>Cyanobacteriota</taxon>
        <taxon>Cyanophyceae</taxon>
        <taxon>Nostocales</taxon>
        <taxon>Nostocaceae</taxon>
        <taxon>Nostoc</taxon>
    </lineage>
</organism>
<sequence length="140" mass="16570">MFKEYYSRRFQEIFGSPLEVTDGLGFEAVQAKLAERQLKIPQALIDYYTLAGQHLINKEHNRLLSIEELNWIDSKLVFMQENQCVVYWGIDQADINKQNPVIWQGINGDVIEWHEESYKLSQFIMAMWKWLVTGEQEEPE</sequence>
<evidence type="ECO:0000313" key="2">
    <source>
        <dbReference type="Proteomes" id="UP000603457"/>
    </source>
</evidence>
<dbReference type="RefSeq" id="WP_190967875.1">
    <property type="nucleotide sequence ID" value="NZ_JACJTB010000012.1"/>
</dbReference>
<gene>
    <name evidence="1" type="ORF">H6G74_11985</name>
</gene>
<protein>
    <recommendedName>
        <fullName evidence="3">Knr4/Smi1-like domain-containing protein</fullName>
    </recommendedName>
</protein>
<accession>A0ABR8FWF0</accession>
<reference evidence="1 2" key="1">
    <citation type="journal article" date="2020" name="ISME J.">
        <title>Comparative genomics reveals insights into cyanobacterial evolution and habitat adaptation.</title>
        <authorList>
            <person name="Chen M.Y."/>
            <person name="Teng W.K."/>
            <person name="Zhao L."/>
            <person name="Hu C.X."/>
            <person name="Zhou Y.K."/>
            <person name="Han B.P."/>
            <person name="Song L.R."/>
            <person name="Shu W.S."/>
        </authorList>
    </citation>
    <scope>NUCLEOTIDE SEQUENCE [LARGE SCALE GENOMIC DNA]</scope>
    <source>
        <strain evidence="1 2">FACHB-130</strain>
    </source>
</reference>